<dbReference type="EMBL" id="CABVHQ010000092">
    <property type="protein sequence ID" value="VVO36902.1"/>
    <property type="molecule type" value="Genomic_DNA"/>
</dbReference>
<feature type="compositionally biased region" description="Polar residues" evidence="1">
    <location>
        <begin position="1"/>
        <end position="18"/>
    </location>
</feature>
<dbReference type="AlphaFoldDB" id="A0A5E7FDN7"/>
<sequence length="107" mass="11575">MHSPVLQETNANSSSTLPVSARHVASRDAQAHSSHAPACGDIPNRLFDPVAIRVLQQLIKPRCGLEHEGHALMDIGQVGHGVVAEAMVRPSLIRMFKAHPETCQVRS</sequence>
<accession>A0A5E7FDN7</accession>
<evidence type="ECO:0000313" key="3">
    <source>
        <dbReference type="Proteomes" id="UP000337909"/>
    </source>
</evidence>
<evidence type="ECO:0000313" key="2">
    <source>
        <dbReference type="EMBL" id="VVO36902.1"/>
    </source>
</evidence>
<proteinExistence type="predicted"/>
<name>A0A5E7FDN7_PSEFL</name>
<dbReference type="Proteomes" id="UP000337909">
    <property type="component" value="Unassembled WGS sequence"/>
</dbReference>
<reference evidence="2 3" key="1">
    <citation type="submission" date="2019-09" db="EMBL/GenBank/DDBJ databases">
        <authorList>
            <person name="Chandra G."/>
            <person name="Truman W A."/>
        </authorList>
    </citation>
    <scope>NUCLEOTIDE SEQUENCE [LARGE SCALE GENOMIC DNA]</scope>
    <source>
        <strain evidence="2">PS691</strain>
    </source>
</reference>
<organism evidence="2 3">
    <name type="scientific">Pseudomonas fluorescens</name>
    <dbReference type="NCBI Taxonomy" id="294"/>
    <lineage>
        <taxon>Bacteria</taxon>
        <taxon>Pseudomonadati</taxon>
        <taxon>Pseudomonadota</taxon>
        <taxon>Gammaproteobacteria</taxon>
        <taxon>Pseudomonadales</taxon>
        <taxon>Pseudomonadaceae</taxon>
        <taxon>Pseudomonas</taxon>
    </lineage>
</organism>
<protein>
    <submittedName>
        <fullName evidence="2">Uncharacterized protein</fullName>
    </submittedName>
</protein>
<evidence type="ECO:0000256" key="1">
    <source>
        <dbReference type="SAM" id="MobiDB-lite"/>
    </source>
</evidence>
<gene>
    <name evidence="2" type="ORF">PS691_05393</name>
</gene>
<feature type="region of interest" description="Disordered" evidence="1">
    <location>
        <begin position="1"/>
        <end position="43"/>
    </location>
</feature>